<dbReference type="InterPro" id="IPR045585">
    <property type="entry name" value="CdaA_N"/>
</dbReference>
<dbReference type="PROSITE" id="PS51794">
    <property type="entry name" value="DAC"/>
    <property type="match status" value="1"/>
</dbReference>
<evidence type="ECO:0000256" key="2">
    <source>
        <dbReference type="ARBA" id="ARBA00022475"/>
    </source>
</evidence>
<comment type="catalytic activity">
    <reaction evidence="1">
        <text>2 ATP = 3',3'-c-di-AMP + 2 diphosphate</text>
        <dbReference type="Rhea" id="RHEA:35655"/>
        <dbReference type="ChEBI" id="CHEBI:30616"/>
        <dbReference type="ChEBI" id="CHEBI:33019"/>
        <dbReference type="ChEBI" id="CHEBI:71500"/>
        <dbReference type="EC" id="2.7.7.85"/>
    </reaction>
</comment>
<feature type="transmembrane region" description="Helical" evidence="10">
    <location>
        <begin position="13"/>
        <end position="31"/>
    </location>
</feature>
<name>A0A3B1CP87_9ZZZZ</name>
<dbReference type="InterPro" id="IPR014046">
    <property type="entry name" value="C-di-AMP_synthase"/>
</dbReference>
<evidence type="ECO:0000259" key="11">
    <source>
        <dbReference type="PROSITE" id="PS51794"/>
    </source>
</evidence>
<dbReference type="GO" id="GO:0005524">
    <property type="term" value="F:ATP binding"/>
    <property type="evidence" value="ECO:0007669"/>
    <property type="project" value="UniProtKB-KW"/>
</dbReference>
<keyword evidence="2" id="KW-1003">Cell membrane</keyword>
<sequence length="256" mass="28536">MVEALRHLRWQDILDIIVVALVLYRVLLIINGTRAVQMLIGLGVLLGAFFLSSYLKLHTMYWIIQSLWAQVVLALIILFQPEIRKALAQMGETSFLPSLTSASELKSLEEIVRATVALSSRKIGALIVIERDISLKDFIEIGTPLDAKVSKEILLSIFHPSSPMHDGAVIIRIDRIVAAGCFLPITFRTDISRSLGTRHRAAIGITEETDAVAITTSEETGMISFAVNGELETHMDMGHLRDILTDMFTERKKGRR</sequence>
<dbReference type="PIRSF" id="PIRSF004793">
    <property type="entry name" value="UCP004793"/>
    <property type="match status" value="1"/>
</dbReference>
<dbReference type="Pfam" id="PF02457">
    <property type="entry name" value="DAC"/>
    <property type="match status" value="1"/>
</dbReference>
<dbReference type="HAMAP" id="MF_01499">
    <property type="entry name" value="DacA"/>
    <property type="match status" value="1"/>
</dbReference>
<dbReference type="FunFam" id="3.40.1700.10:FF:000002">
    <property type="entry name" value="Diadenylate cyclase"/>
    <property type="match status" value="1"/>
</dbReference>
<evidence type="ECO:0000256" key="6">
    <source>
        <dbReference type="ARBA" id="ARBA00022741"/>
    </source>
</evidence>
<evidence type="ECO:0000256" key="8">
    <source>
        <dbReference type="ARBA" id="ARBA00022989"/>
    </source>
</evidence>
<feature type="domain" description="DAC" evidence="11">
    <location>
        <begin position="80"/>
        <end position="237"/>
    </location>
</feature>
<dbReference type="InterPro" id="IPR003390">
    <property type="entry name" value="DNA_integrity_scan_DisA_N"/>
</dbReference>
<dbReference type="AlphaFoldDB" id="A0A3B1CP87"/>
<keyword evidence="6" id="KW-0547">Nucleotide-binding</keyword>
<feature type="transmembrane region" description="Helical" evidence="10">
    <location>
        <begin position="38"/>
        <end position="55"/>
    </location>
</feature>
<evidence type="ECO:0000313" key="12">
    <source>
        <dbReference type="EMBL" id="VAX32356.1"/>
    </source>
</evidence>
<dbReference type="GO" id="GO:0004016">
    <property type="term" value="F:adenylate cyclase activity"/>
    <property type="evidence" value="ECO:0007669"/>
    <property type="project" value="InterPro"/>
</dbReference>
<accession>A0A3B1CP87</accession>
<dbReference type="InterPro" id="IPR036888">
    <property type="entry name" value="DNA_integrity_DisA_N_sf"/>
</dbReference>
<organism evidence="12">
    <name type="scientific">hydrothermal vent metagenome</name>
    <dbReference type="NCBI Taxonomy" id="652676"/>
    <lineage>
        <taxon>unclassified sequences</taxon>
        <taxon>metagenomes</taxon>
        <taxon>ecological metagenomes</taxon>
    </lineage>
</organism>
<evidence type="ECO:0000256" key="9">
    <source>
        <dbReference type="ARBA" id="ARBA00023136"/>
    </source>
</evidence>
<evidence type="ECO:0000256" key="7">
    <source>
        <dbReference type="ARBA" id="ARBA00022840"/>
    </source>
</evidence>
<gene>
    <name evidence="12" type="ORF">MNBD_NITROSPIRAE02-1735</name>
</gene>
<evidence type="ECO:0000256" key="1">
    <source>
        <dbReference type="ARBA" id="ARBA00000877"/>
    </source>
</evidence>
<protein>
    <submittedName>
        <fullName evidence="12">Diadenylate cyclase spyDAC Bacterial checkpoint controller DisA with nucleotide-binding domain</fullName>
    </submittedName>
</protein>
<evidence type="ECO:0000256" key="4">
    <source>
        <dbReference type="ARBA" id="ARBA00022692"/>
    </source>
</evidence>
<dbReference type="InterPro" id="IPR050338">
    <property type="entry name" value="DisA"/>
</dbReference>
<dbReference type="GO" id="GO:0106408">
    <property type="term" value="F:diadenylate cyclase activity"/>
    <property type="evidence" value="ECO:0007669"/>
    <property type="project" value="UniProtKB-EC"/>
</dbReference>
<dbReference type="SUPFAM" id="SSF143597">
    <property type="entry name" value="YojJ-like"/>
    <property type="match status" value="1"/>
</dbReference>
<keyword evidence="3" id="KW-0808">Transferase</keyword>
<keyword evidence="5" id="KW-0548">Nucleotidyltransferase</keyword>
<evidence type="ECO:0000256" key="5">
    <source>
        <dbReference type="ARBA" id="ARBA00022695"/>
    </source>
</evidence>
<evidence type="ECO:0000256" key="3">
    <source>
        <dbReference type="ARBA" id="ARBA00022679"/>
    </source>
</evidence>
<reference evidence="12" key="1">
    <citation type="submission" date="2018-06" db="EMBL/GenBank/DDBJ databases">
        <authorList>
            <person name="Zhirakovskaya E."/>
        </authorList>
    </citation>
    <scope>NUCLEOTIDE SEQUENCE</scope>
</reference>
<dbReference type="PANTHER" id="PTHR34185:SF1">
    <property type="entry name" value="DIADENYLATE CYCLASE"/>
    <property type="match status" value="1"/>
</dbReference>
<keyword evidence="8 10" id="KW-1133">Transmembrane helix</keyword>
<dbReference type="EMBL" id="UOGH01000252">
    <property type="protein sequence ID" value="VAX32356.1"/>
    <property type="molecule type" value="Genomic_DNA"/>
</dbReference>
<dbReference type="InterPro" id="IPR034701">
    <property type="entry name" value="CdaA"/>
</dbReference>
<proteinExistence type="inferred from homology"/>
<dbReference type="GO" id="GO:0006171">
    <property type="term" value="P:cAMP biosynthetic process"/>
    <property type="evidence" value="ECO:0007669"/>
    <property type="project" value="InterPro"/>
</dbReference>
<dbReference type="PANTHER" id="PTHR34185">
    <property type="entry name" value="DIADENYLATE CYCLASE"/>
    <property type="match status" value="1"/>
</dbReference>
<keyword evidence="9 10" id="KW-0472">Membrane</keyword>
<keyword evidence="7" id="KW-0067">ATP-binding</keyword>
<feature type="transmembrane region" description="Helical" evidence="10">
    <location>
        <begin position="61"/>
        <end position="79"/>
    </location>
</feature>
<dbReference type="NCBIfam" id="TIGR00159">
    <property type="entry name" value="diadenylate cyclase CdaA"/>
    <property type="match status" value="1"/>
</dbReference>
<keyword evidence="4 10" id="KW-0812">Transmembrane</keyword>
<dbReference type="Gene3D" id="3.40.1700.10">
    <property type="entry name" value="DNA integrity scanning protein, DisA, N-terminal domain"/>
    <property type="match status" value="1"/>
</dbReference>
<evidence type="ECO:0000256" key="10">
    <source>
        <dbReference type="SAM" id="Phobius"/>
    </source>
</evidence>
<dbReference type="Pfam" id="PF19293">
    <property type="entry name" value="CdaA_N"/>
    <property type="match status" value="1"/>
</dbReference>